<feature type="chain" id="PRO_5042242102" evidence="1">
    <location>
        <begin position="28"/>
        <end position="198"/>
    </location>
</feature>
<keyword evidence="1" id="KW-0732">Signal</keyword>
<feature type="signal peptide" evidence="1">
    <location>
        <begin position="1"/>
        <end position="27"/>
    </location>
</feature>
<name>A0AAD3R4X0_LATJO</name>
<evidence type="ECO:0000256" key="1">
    <source>
        <dbReference type="SAM" id="SignalP"/>
    </source>
</evidence>
<keyword evidence="3" id="KW-1185">Reference proteome</keyword>
<organism evidence="2 3">
    <name type="scientific">Lates japonicus</name>
    <name type="common">Japanese lates</name>
    <dbReference type="NCBI Taxonomy" id="270547"/>
    <lineage>
        <taxon>Eukaryota</taxon>
        <taxon>Metazoa</taxon>
        <taxon>Chordata</taxon>
        <taxon>Craniata</taxon>
        <taxon>Vertebrata</taxon>
        <taxon>Euteleostomi</taxon>
        <taxon>Actinopterygii</taxon>
        <taxon>Neopterygii</taxon>
        <taxon>Teleostei</taxon>
        <taxon>Neoteleostei</taxon>
        <taxon>Acanthomorphata</taxon>
        <taxon>Carangaria</taxon>
        <taxon>Carangaria incertae sedis</taxon>
        <taxon>Centropomidae</taxon>
        <taxon>Lates</taxon>
    </lineage>
</organism>
<sequence length="198" mass="22558">MRVALRPRSGCLVLCLCLSVFTLLLQSLWVPLEITMDEPAGRSPEEQGQRGLGFRRLALRLEALSTQVQRLSRERDVTQLSRDDLSLLLQSFRQDQQSLARLVERELKRVSQRLDQLSRHHHQHHQSHTLPPHDDHRAHIGAFIQCTWLGVLVSAFEAMVKEGPRSWSRADLSACLTILGHNLTFSTSQQQLQVTTAC</sequence>
<accession>A0AAD3R4X0</accession>
<comment type="caution">
    <text evidence="2">The sequence shown here is derived from an EMBL/GenBank/DDBJ whole genome shotgun (WGS) entry which is preliminary data.</text>
</comment>
<reference evidence="2" key="1">
    <citation type="submission" date="2022-08" db="EMBL/GenBank/DDBJ databases">
        <title>Genome sequencing of akame (Lates japonicus).</title>
        <authorList>
            <person name="Hashiguchi Y."/>
            <person name="Takahashi H."/>
        </authorList>
    </citation>
    <scope>NUCLEOTIDE SEQUENCE</scope>
    <source>
        <strain evidence="2">Kochi</strain>
    </source>
</reference>
<gene>
    <name evidence="2" type="ORF">AKAME5_000968600</name>
</gene>
<dbReference type="Proteomes" id="UP001279410">
    <property type="component" value="Unassembled WGS sequence"/>
</dbReference>
<evidence type="ECO:0000313" key="3">
    <source>
        <dbReference type="Proteomes" id="UP001279410"/>
    </source>
</evidence>
<dbReference type="EMBL" id="BRZM01000030">
    <property type="protein sequence ID" value="GLD57464.1"/>
    <property type="molecule type" value="Genomic_DNA"/>
</dbReference>
<dbReference type="AlphaFoldDB" id="A0AAD3R4X0"/>
<protein>
    <submittedName>
        <fullName evidence="2">Alpha-1,6-mannosylglycoprotein 6-beta-N-acetylglucosaminyltransferase B-like protein</fullName>
    </submittedName>
</protein>
<proteinExistence type="predicted"/>
<evidence type="ECO:0000313" key="2">
    <source>
        <dbReference type="EMBL" id="GLD57464.1"/>
    </source>
</evidence>